<protein>
    <submittedName>
        <fullName evidence="6">HTH-type transcriptional regulator GltC</fullName>
    </submittedName>
</protein>
<dbReference type="InterPro" id="IPR036388">
    <property type="entry name" value="WH-like_DNA-bd_sf"/>
</dbReference>
<dbReference type="Pfam" id="PF00126">
    <property type="entry name" value="HTH_1"/>
    <property type="match status" value="1"/>
</dbReference>
<dbReference type="GO" id="GO:0032993">
    <property type="term" value="C:protein-DNA complex"/>
    <property type="evidence" value="ECO:0007669"/>
    <property type="project" value="TreeGrafter"/>
</dbReference>
<evidence type="ECO:0000259" key="5">
    <source>
        <dbReference type="PROSITE" id="PS50931"/>
    </source>
</evidence>
<dbReference type="Proteomes" id="UP000176244">
    <property type="component" value="Unassembled WGS sequence"/>
</dbReference>
<dbReference type="InterPro" id="IPR036390">
    <property type="entry name" value="WH_DNA-bd_sf"/>
</dbReference>
<dbReference type="PANTHER" id="PTHR30346">
    <property type="entry name" value="TRANSCRIPTIONAL DUAL REGULATOR HCAR-RELATED"/>
    <property type="match status" value="1"/>
</dbReference>
<keyword evidence="3" id="KW-0238">DNA-binding</keyword>
<dbReference type="InterPro" id="IPR005119">
    <property type="entry name" value="LysR_subst-bd"/>
</dbReference>
<keyword evidence="4" id="KW-0804">Transcription</keyword>
<dbReference type="InterPro" id="IPR000847">
    <property type="entry name" value="LysR_HTH_N"/>
</dbReference>
<feature type="domain" description="HTH lysR-type" evidence="5">
    <location>
        <begin position="1"/>
        <end position="58"/>
    </location>
</feature>
<comment type="similarity">
    <text evidence="1">Belongs to the LysR transcriptional regulatory family.</text>
</comment>
<evidence type="ECO:0000256" key="1">
    <source>
        <dbReference type="ARBA" id="ARBA00009437"/>
    </source>
</evidence>
<dbReference type="EMBL" id="LKEU01000012">
    <property type="protein sequence ID" value="OFV72164.1"/>
    <property type="molecule type" value="Genomic_DNA"/>
</dbReference>
<dbReference type="RefSeq" id="WP_070369778.1">
    <property type="nucleotide sequence ID" value="NZ_CP097897.1"/>
</dbReference>
<reference evidence="6 7" key="1">
    <citation type="submission" date="2015-09" db="EMBL/GenBank/DDBJ databases">
        <title>Genome sequence of Acetobacterium wieringae DSM 1911.</title>
        <authorList>
            <person name="Poehlein A."/>
            <person name="Bengelsdorf F.R."/>
            <person name="Schiel-Bengelsdorf B."/>
            <person name="Duerre P."/>
            <person name="Daniel R."/>
        </authorList>
    </citation>
    <scope>NUCLEOTIDE SEQUENCE [LARGE SCALE GENOMIC DNA]</scope>
    <source>
        <strain evidence="6 7">DSM 1911</strain>
    </source>
</reference>
<dbReference type="SUPFAM" id="SSF46785">
    <property type="entry name" value="Winged helix' DNA-binding domain"/>
    <property type="match status" value="1"/>
</dbReference>
<organism evidence="6 7">
    <name type="scientific">Acetobacterium wieringae</name>
    <dbReference type="NCBI Taxonomy" id="52694"/>
    <lineage>
        <taxon>Bacteria</taxon>
        <taxon>Bacillati</taxon>
        <taxon>Bacillota</taxon>
        <taxon>Clostridia</taxon>
        <taxon>Eubacteriales</taxon>
        <taxon>Eubacteriaceae</taxon>
        <taxon>Acetobacterium</taxon>
    </lineage>
</organism>
<keyword evidence="2" id="KW-0805">Transcription regulation</keyword>
<dbReference type="OrthoDB" id="108771at2"/>
<evidence type="ECO:0000313" key="7">
    <source>
        <dbReference type="Proteomes" id="UP000176244"/>
    </source>
</evidence>
<dbReference type="GO" id="GO:0003677">
    <property type="term" value="F:DNA binding"/>
    <property type="evidence" value="ECO:0007669"/>
    <property type="project" value="UniProtKB-KW"/>
</dbReference>
<gene>
    <name evidence="6" type="primary">gltC_1</name>
    <name evidence="6" type="ORF">ACWI_04140</name>
</gene>
<evidence type="ECO:0000256" key="2">
    <source>
        <dbReference type="ARBA" id="ARBA00023015"/>
    </source>
</evidence>
<dbReference type="PANTHER" id="PTHR30346:SF0">
    <property type="entry name" value="HCA OPERON TRANSCRIPTIONAL ACTIVATOR HCAR"/>
    <property type="match status" value="1"/>
</dbReference>
<dbReference type="Gene3D" id="3.40.190.10">
    <property type="entry name" value="Periplasmic binding protein-like II"/>
    <property type="match status" value="2"/>
</dbReference>
<dbReference type="SUPFAM" id="SSF53850">
    <property type="entry name" value="Periplasmic binding protein-like II"/>
    <property type="match status" value="1"/>
</dbReference>
<dbReference type="PRINTS" id="PR00039">
    <property type="entry name" value="HTHLYSR"/>
</dbReference>
<accession>A0A1F2PMW0</accession>
<sequence length="294" mass="33557">MNRQTLEYFIALSETLNFTEAGKRQFVSQTTISRAIKQLEKEIGFALFESCTTKVQLTPAGSDYLTSVKSILKLYDKAVEDGVRLSYKENNVLKVGFSNDLGFEYVTGVLKRYQQKNQSVEIVLQQSTPAQLLTQINDGTLDIISVFKAELQDEKGINSLNVCQYNVKVGVGPFHRFAGRESIEATELRNEKIIVPKRESFQKHYDYILDCCRQDGFDPIVIEVDSFETQLLLTELGRGISFYPDSDGLTKKYQTITFLKINQTHHQYNIEFAWNQANKNPCLNAFLNTARDKN</sequence>
<evidence type="ECO:0000256" key="3">
    <source>
        <dbReference type="ARBA" id="ARBA00023125"/>
    </source>
</evidence>
<dbReference type="PROSITE" id="PS50931">
    <property type="entry name" value="HTH_LYSR"/>
    <property type="match status" value="1"/>
</dbReference>
<dbReference type="Gene3D" id="1.10.10.10">
    <property type="entry name" value="Winged helix-like DNA-binding domain superfamily/Winged helix DNA-binding domain"/>
    <property type="match status" value="1"/>
</dbReference>
<evidence type="ECO:0000313" key="6">
    <source>
        <dbReference type="EMBL" id="OFV72164.1"/>
    </source>
</evidence>
<dbReference type="AlphaFoldDB" id="A0A1F2PMW0"/>
<dbReference type="CDD" id="cd08414">
    <property type="entry name" value="PBP2_LTTR_aromatics_like"/>
    <property type="match status" value="1"/>
</dbReference>
<evidence type="ECO:0000256" key="4">
    <source>
        <dbReference type="ARBA" id="ARBA00023163"/>
    </source>
</evidence>
<proteinExistence type="inferred from homology"/>
<dbReference type="GO" id="GO:0003700">
    <property type="term" value="F:DNA-binding transcription factor activity"/>
    <property type="evidence" value="ECO:0007669"/>
    <property type="project" value="InterPro"/>
</dbReference>
<dbReference type="STRING" id="52694.ACWI_04140"/>
<dbReference type="Pfam" id="PF03466">
    <property type="entry name" value="LysR_substrate"/>
    <property type="match status" value="1"/>
</dbReference>
<comment type="caution">
    <text evidence="6">The sequence shown here is derived from an EMBL/GenBank/DDBJ whole genome shotgun (WGS) entry which is preliminary data.</text>
</comment>
<name>A0A1F2PMW0_9FIRM</name>